<evidence type="ECO:0000259" key="7">
    <source>
        <dbReference type="Pfam" id="PF03775"/>
    </source>
</evidence>
<comment type="similarity">
    <text evidence="1 6">Belongs to the MinC family.</text>
</comment>
<keyword evidence="3 6" id="KW-0717">Septation</keyword>
<dbReference type="InterPro" id="IPR016098">
    <property type="entry name" value="CAP/MinC_C"/>
</dbReference>
<keyword evidence="4 6" id="KW-0131">Cell cycle</keyword>
<dbReference type="Gene3D" id="3.30.160.540">
    <property type="match status" value="1"/>
</dbReference>
<dbReference type="HAMAP" id="MF_00267">
    <property type="entry name" value="MinC"/>
    <property type="match status" value="1"/>
</dbReference>
<dbReference type="PANTHER" id="PTHR34108:SF1">
    <property type="entry name" value="SEPTUM SITE-DETERMINING PROTEIN MINC"/>
    <property type="match status" value="1"/>
</dbReference>
<evidence type="ECO:0000259" key="8">
    <source>
        <dbReference type="Pfam" id="PF22642"/>
    </source>
</evidence>
<feature type="domain" description="Septum formation inhibitor MinC C-terminal" evidence="7">
    <location>
        <begin position="108"/>
        <end position="205"/>
    </location>
</feature>
<dbReference type="PANTHER" id="PTHR34108">
    <property type="entry name" value="SEPTUM SITE-DETERMINING PROTEIN MINC"/>
    <property type="match status" value="1"/>
</dbReference>
<proteinExistence type="inferred from homology"/>
<dbReference type="RefSeq" id="WP_386057760.1">
    <property type="nucleotide sequence ID" value="NZ_JBHTKL010000001.1"/>
</dbReference>
<dbReference type="InterPro" id="IPR036145">
    <property type="entry name" value="MinC_C_sf"/>
</dbReference>
<dbReference type="Proteomes" id="UP001596990">
    <property type="component" value="Unassembled WGS sequence"/>
</dbReference>
<gene>
    <name evidence="6 9" type="primary">minC</name>
    <name evidence="9" type="ORF">ACFQ2J_06800</name>
</gene>
<reference evidence="10" key="1">
    <citation type="journal article" date="2019" name="Int. J. Syst. Evol. Microbiol.">
        <title>The Global Catalogue of Microorganisms (GCM) 10K type strain sequencing project: providing services to taxonomists for standard genome sequencing and annotation.</title>
        <authorList>
            <consortium name="The Broad Institute Genomics Platform"/>
            <consortium name="The Broad Institute Genome Sequencing Center for Infectious Disease"/>
            <person name="Wu L."/>
            <person name="Ma J."/>
        </authorList>
    </citation>
    <scope>NUCLEOTIDE SEQUENCE [LARGE SCALE GENOMIC DNA]</scope>
    <source>
        <strain evidence="10">CCUG 56607</strain>
    </source>
</reference>
<evidence type="ECO:0000313" key="9">
    <source>
        <dbReference type="EMBL" id="MFD1018904.1"/>
    </source>
</evidence>
<evidence type="ECO:0000256" key="3">
    <source>
        <dbReference type="ARBA" id="ARBA00023210"/>
    </source>
</evidence>
<evidence type="ECO:0000256" key="1">
    <source>
        <dbReference type="ARBA" id="ARBA00006291"/>
    </source>
</evidence>
<dbReference type="NCBIfam" id="TIGR01222">
    <property type="entry name" value="minC"/>
    <property type="match status" value="1"/>
</dbReference>
<comment type="function">
    <text evidence="6">Cell division inhibitor that blocks the formation of polar Z ring septums. Rapidly oscillates between the poles of the cell to destabilize FtsZ filaments that have formed before they mature into polar Z rings. Prevents FtsZ polymerization.</text>
</comment>
<dbReference type="Pfam" id="PF22642">
    <property type="entry name" value="MinC_N_1"/>
    <property type="match status" value="1"/>
</dbReference>
<evidence type="ECO:0000256" key="5">
    <source>
        <dbReference type="ARBA" id="ARBA00046874"/>
    </source>
</evidence>
<keyword evidence="10" id="KW-1185">Reference proteome</keyword>
<evidence type="ECO:0000256" key="4">
    <source>
        <dbReference type="ARBA" id="ARBA00023306"/>
    </source>
</evidence>
<accession>A0ABW3L079</accession>
<dbReference type="Pfam" id="PF03775">
    <property type="entry name" value="MinC_C"/>
    <property type="match status" value="1"/>
</dbReference>
<dbReference type="InterPro" id="IPR005526">
    <property type="entry name" value="Septum_form_inhib_MinC_C"/>
</dbReference>
<name>A0ABW3L079_9BACI</name>
<comment type="caution">
    <text evidence="9">The sequence shown here is derived from an EMBL/GenBank/DDBJ whole genome shotgun (WGS) entry which is preliminary data.</text>
</comment>
<sequence length="228" mass="25904">MISNKQIITIKGTRDGLTLQINDQCSYTEVRKELQQQLSNNPVSKDDKVIKVTIQLGNRLLSEEQQEELKSIILEKQHLKVEAFESAVITKEEALEWQRNTEVKSMVRMIRSGQVINIEGDLLLIGDVNPGGKVMATGNIFILGSLKGIAHAGVDGNRDAVIIASYMQPNQLRIAEYISRSPDYESDGVYMECGYFDEEEDKIRMDRLQEIVKRRPDISSFERRMLNG</sequence>
<dbReference type="NCBIfam" id="NF001772">
    <property type="entry name" value="PRK00513.1-3"/>
    <property type="match status" value="1"/>
</dbReference>
<dbReference type="EMBL" id="JBHTKL010000001">
    <property type="protein sequence ID" value="MFD1018904.1"/>
    <property type="molecule type" value="Genomic_DNA"/>
</dbReference>
<feature type="domain" description="Septum site-determining protein MinC N-terminal" evidence="8">
    <location>
        <begin position="8"/>
        <end position="83"/>
    </location>
</feature>
<evidence type="ECO:0000256" key="2">
    <source>
        <dbReference type="ARBA" id="ARBA00022618"/>
    </source>
</evidence>
<dbReference type="InterPro" id="IPR055219">
    <property type="entry name" value="MinC_N_1"/>
</dbReference>
<dbReference type="Gene3D" id="2.160.20.70">
    <property type="match status" value="1"/>
</dbReference>
<keyword evidence="2 6" id="KW-0132">Cell division</keyword>
<organism evidence="9 10">
    <name type="scientific">Thalassobacillus hwangdonensis</name>
    <dbReference type="NCBI Taxonomy" id="546108"/>
    <lineage>
        <taxon>Bacteria</taxon>
        <taxon>Bacillati</taxon>
        <taxon>Bacillota</taxon>
        <taxon>Bacilli</taxon>
        <taxon>Bacillales</taxon>
        <taxon>Bacillaceae</taxon>
        <taxon>Thalassobacillus</taxon>
    </lineage>
</organism>
<protein>
    <recommendedName>
        <fullName evidence="6">Probable septum site-determining protein MinC</fullName>
    </recommendedName>
</protein>
<dbReference type="SUPFAM" id="SSF63848">
    <property type="entry name" value="Cell-division inhibitor MinC, C-terminal domain"/>
    <property type="match status" value="1"/>
</dbReference>
<dbReference type="InterPro" id="IPR013033">
    <property type="entry name" value="MinC"/>
</dbReference>
<evidence type="ECO:0000313" key="10">
    <source>
        <dbReference type="Proteomes" id="UP001596990"/>
    </source>
</evidence>
<evidence type="ECO:0000256" key="6">
    <source>
        <dbReference type="HAMAP-Rule" id="MF_00267"/>
    </source>
</evidence>
<comment type="subunit">
    <text evidence="5 6">Interacts with MinD and FtsZ.</text>
</comment>